<dbReference type="GO" id="GO:0045271">
    <property type="term" value="C:respiratory chain complex I"/>
    <property type="evidence" value="ECO:0007669"/>
    <property type="project" value="InterPro"/>
</dbReference>
<dbReference type="Gene3D" id="3.30.70.2510">
    <property type="match status" value="1"/>
</dbReference>
<dbReference type="PANTHER" id="PTHR21568">
    <property type="entry name" value="TRNA PSEUDOURIDINE SYNTHASE PUS10"/>
    <property type="match status" value="1"/>
</dbReference>
<name>A0A9P0M573_ACAOB</name>
<comment type="caution">
    <text evidence="11">The sequence shown here is derived from an EMBL/GenBank/DDBJ whole genome shotgun (WGS) entry which is preliminary data.</text>
</comment>
<evidence type="ECO:0000256" key="3">
    <source>
        <dbReference type="ARBA" id="ARBA00012787"/>
    </source>
</evidence>
<evidence type="ECO:0000256" key="2">
    <source>
        <dbReference type="ARBA" id="ARBA00009652"/>
    </source>
</evidence>
<dbReference type="InterPro" id="IPR007763">
    <property type="entry name" value="NDUFA12"/>
</dbReference>
<dbReference type="InterPro" id="IPR020103">
    <property type="entry name" value="PsdUridine_synth_cat_dom_sf"/>
</dbReference>
<evidence type="ECO:0000256" key="4">
    <source>
        <dbReference type="ARBA" id="ARBA00022694"/>
    </source>
</evidence>
<feature type="domain" description="Pus10 N-terminal eukaryotes" evidence="9">
    <location>
        <begin position="113"/>
        <end position="269"/>
    </location>
</feature>
<dbReference type="Proteomes" id="UP001152888">
    <property type="component" value="Unassembled WGS sequence"/>
</dbReference>
<evidence type="ECO:0000256" key="5">
    <source>
        <dbReference type="ARBA" id="ARBA00023235"/>
    </source>
</evidence>
<dbReference type="PANTHER" id="PTHR21568:SF0">
    <property type="entry name" value="TRNA PSEUDOURIDINE SYNTHASE PUS10"/>
    <property type="match status" value="1"/>
</dbReference>
<evidence type="ECO:0000259" key="9">
    <source>
        <dbReference type="Pfam" id="PF21237"/>
    </source>
</evidence>
<dbReference type="InterPro" id="IPR039894">
    <property type="entry name" value="Pus10-like"/>
</dbReference>
<dbReference type="Pfam" id="PF05071">
    <property type="entry name" value="NDUFA12"/>
    <property type="match status" value="1"/>
</dbReference>
<proteinExistence type="inferred from homology"/>
<comment type="similarity">
    <text evidence="2">Belongs to the pseudouridine synthase Pus10 family.</text>
</comment>
<dbReference type="Gene3D" id="3.30.70.3190">
    <property type="match status" value="1"/>
</dbReference>
<dbReference type="FunFam" id="3.30.70.2510:FF:000001">
    <property type="entry name" value="tRNA pseudouridine synthase Pus10"/>
    <property type="match status" value="1"/>
</dbReference>
<evidence type="ECO:0000259" key="10">
    <source>
        <dbReference type="Pfam" id="PF21238"/>
    </source>
</evidence>
<evidence type="ECO:0000256" key="7">
    <source>
        <dbReference type="ARBA" id="ARBA00079393"/>
    </source>
</evidence>
<comment type="similarity">
    <text evidence="1">Belongs to the complex I NDUFA12 subunit family.</text>
</comment>
<evidence type="ECO:0000256" key="1">
    <source>
        <dbReference type="ARBA" id="ARBA00007355"/>
    </source>
</evidence>
<evidence type="ECO:0000313" key="12">
    <source>
        <dbReference type="Proteomes" id="UP001152888"/>
    </source>
</evidence>
<reference evidence="11" key="1">
    <citation type="submission" date="2022-03" db="EMBL/GenBank/DDBJ databases">
        <authorList>
            <person name="Sayadi A."/>
        </authorList>
    </citation>
    <scope>NUCLEOTIDE SEQUENCE</scope>
</reference>
<dbReference type="Pfam" id="PF21237">
    <property type="entry name" value="Pus10_N_euk"/>
    <property type="match status" value="1"/>
</dbReference>
<protein>
    <recommendedName>
        <fullName evidence="3">tRNA pseudouridine(55) synthase</fullName>
        <ecNumber evidence="3">5.4.99.25</ecNumber>
    </recommendedName>
    <alternativeName>
        <fullName evidence="8">tRNA pseudouridine 55 synthase</fullName>
    </alternativeName>
    <alternativeName>
        <fullName evidence="6">tRNA pseudouridylate synthase</fullName>
    </alternativeName>
    <alternativeName>
        <fullName evidence="7">tRNA-uridine isomerase</fullName>
    </alternativeName>
</protein>
<dbReference type="OrthoDB" id="271937at2759"/>
<sequence>MTILTLTLTFANILPCPTISYLWLACFTFLKTENNYNICRLSTVIPVKMPCIEDKSSIISTLRSLNCCARCIVRFLGYKDLEDSSEPFLHPEEFITEPNPEPCDPKKPKSSPCRSCLGILEDPVIEKIVAGISLDEANHYNEKSFTVFVSLPKVLLLRDHSMSLYLKEKFPEVYKQPNSFEDMKKVFRISAANSIGKQINKTFQAGSDLQLLVDISYPDDEFEVENLSKLYSKNVSRSNIGDILDRCDEASFRKHFAVPPESPHKEVTAKVSFSTVSIYLGGRYLKFSRDMGQTPWVINGKVMAEHCLSDIIFNSICKVLGYDKTQVTFCASGREDADVRMLGNGRPFYIQVDNPKNSHISFEDCHRIEEDILSTKLAAVVGLQKVDANDIKWIKTGEQEKKKHYSALCHTKSPDVKAVVDKLNSYACPFELHQKTPLRVLHRRAQSTRSKMIYEMSAAEVGEHLFYLDVVTSAGTYVKEFVHGDFMRTEPNVISITGFDADLIALDVTKIELEWPLQNPAMAQAPRSRSIWMLIIKNFVNSLTPRQFKGTHMGTDYFGNKYYEIAANATLGRRRQRWFDPPVKDDFMQEMPAEWEAWLRGRRKEPPSEQEVLKNLAIMQMKKKNAIAVDAKGGEMTPMKKGVETFPKRIDYETVPGKRDQ</sequence>
<dbReference type="SUPFAM" id="SSF55120">
    <property type="entry name" value="Pseudouridine synthase"/>
    <property type="match status" value="1"/>
</dbReference>
<accession>A0A9P0M573</accession>
<dbReference type="EC" id="5.4.99.25" evidence="3"/>
<gene>
    <name evidence="11" type="ORF">ACAOBT_LOCUS29666</name>
</gene>
<dbReference type="GO" id="GO:0031119">
    <property type="term" value="P:tRNA pseudouridine synthesis"/>
    <property type="evidence" value="ECO:0007669"/>
    <property type="project" value="TreeGrafter"/>
</dbReference>
<dbReference type="InterPro" id="IPR048742">
    <property type="entry name" value="Pus10_N_euk"/>
</dbReference>
<dbReference type="GO" id="GO:0003723">
    <property type="term" value="F:RNA binding"/>
    <property type="evidence" value="ECO:0007669"/>
    <property type="project" value="InterPro"/>
</dbReference>
<feature type="domain" description="Pus10-like C-terminal" evidence="10">
    <location>
        <begin position="279"/>
        <end position="512"/>
    </location>
</feature>
<keyword evidence="4" id="KW-0819">tRNA processing</keyword>
<evidence type="ECO:0000256" key="6">
    <source>
        <dbReference type="ARBA" id="ARBA00075270"/>
    </source>
</evidence>
<dbReference type="GO" id="GO:0160148">
    <property type="term" value="F:tRNA pseudouridine(55) synthase activity"/>
    <property type="evidence" value="ECO:0007669"/>
    <property type="project" value="UniProtKB-EC"/>
</dbReference>
<dbReference type="InterPro" id="IPR048741">
    <property type="entry name" value="Pus10-like_C"/>
</dbReference>
<dbReference type="AlphaFoldDB" id="A0A9P0M573"/>
<keyword evidence="12" id="KW-1185">Reference proteome</keyword>
<dbReference type="EMBL" id="CAKOFQ010007750">
    <property type="protein sequence ID" value="CAH2007445.1"/>
    <property type="molecule type" value="Genomic_DNA"/>
</dbReference>
<evidence type="ECO:0000313" key="11">
    <source>
        <dbReference type="EMBL" id="CAH2007445.1"/>
    </source>
</evidence>
<dbReference type="FunFam" id="3.30.70.3190:FF:000001">
    <property type="entry name" value="tRNA pseudouridine synthase Pus10"/>
    <property type="match status" value="1"/>
</dbReference>
<dbReference type="Pfam" id="PF21238">
    <property type="entry name" value="Pus10_C"/>
    <property type="match status" value="1"/>
</dbReference>
<keyword evidence="5" id="KW-0413">Isomerase</keyword>
<evidence type="ECO:0000256" key="8">
    <source>
        <dbReference type="ARBA" id="ARBA00083669"/>
    </source>
</evidence>
<organism evidence="11 12">
    <name type="scientific">Acanthoscelides obtectus</name>
    <name type="common">Bean weevil</name>
    <name type="synonym">Bruchus obtectus</name>
    <dbReference type="NCBI Taxonomy" id="200917"/>
    <lineage>
        <taxon>Eukaryota</taxon>
        <taxon>Metazoa</taxon>
        <taxon>Ecdysozoa</taxon>
        <taxon>Arthropoda</taxon>
        <taxon>Hexapoda</taxon>
        <taxon>Insecta</taxon>
        <taxon>Pterygota</taxon>
        <taxon>Neoptera</taxon>
        <taxon>Endopterygota</taxon>
        <taxon>Coleoptera</taxon>
        <taxon>Polyphaga</taxon>
        <taxon>Cucujiformia</taxon>
        <taxon>Chrysomeloidea</taxon>
        <taxon>Chrysomelidae</taxon>
        <taxon>Bruchinae</taxon>
        <taxon>Bruchini</taxon>
        <taxon>Acanthoscelides</taxon>
    </lineage>
</organism>